<dbReference type="EMBL" id="CAJHNH020001913">
    <property type="protein sequence ID" value="CAG5124927.1"/>
    <property type="molecule type" value="Genomic_DNA"/>
</dbReference>
<name>A0A8S3Z5S3_9EUPU</name>
<organism evidence="1 2">
    <name type="scientific">Candidula unifasciata</name>
    <dbReference type="NCBI Taxonomy" id="100452"/>
    <lineage>
        <taxon>Eukaryota</taxon>
        <taxon>Metazoa</taxon>
        <taxon>Spiralia</taxon>
        <taxon>Lophotrochozoa</taxon>
        <taxon>Mollusca</taxon>
        <taxon>Gastropoda</taxon>
        <taxon>Heterobranchia</taxon>
        <taxon>Euthyneura</taxon>
        <taxon>Panpulmonata</taxon>
        <taxon>Eupulmonata</taxon>
        <taxon>Stylommatophora</taxon>
        <taxon>Helicina</taxon>
        <taxon>Helicoidea</taxon>
        <taxon>Geomitridae</taxon>
        <taxon>Candidula</taxon>
    </lineage>
</organism>
<keyword evidence="2" id="KW-1185">Reference proteome</keyword>
<proteinExistence type="predicted"/>
<protein>
    <submittedName>
        <fullName evidence="1">Uncharacterized protein</fullName>
    </submittedName>
</protein>
<accession>A0A8S3Z5S3</accession>
<evidence type="ECO:0000313" key="2">
    <source>
        <dbReference type="Proteomes" id="UP000678393"/>
    </source>
</evidence>
<gene>
    <name evidence="1" type="ORF">CUNI_LOCUS10485</name>
</gene>
<evidence type="ECO:0000313" key="1">
    <source>
        <dbReference type="EMBL" id="CAG5124927.1"/>
    </source>
</evidence>
<sequence length="175" mass="19028">MTDHNRMCEPTLPTISPTCSLTVYLQQQYPDYFQDVFGIPASFVSENTPSIDLLTGQSEAADCCPKPADQCHVTGMCSSTQGSGVAENTNANSLCCGQQVPMLSATAPQQKSLKVNVCRKGHGNVSKETSRTRHPLLTCVTEAAVADLCSKMELWLGKLKTDIQVGRFTGRCMYR</sequence>
<comment type="caution">
    <text evidence="1">The sequence shown here is derived from an EMBL/GenBank/DDBJ whole genome shotgun (WGS) entry which is preliminary data.</text>
</comment>
<reference evidence="1" key="1">
    <citation type="submission" date="2021-04" db="EMBL/GenBank/DDBJ databases">
        <authorList>
            <consortium name="Molecular Ecology Group"/>
        </authorList>
    </citation>
    <scope>NUCLEOTIDE SEQUENCE</scope>
</reference>
<dbReference type="AlphaFoldDB" id="A0A8S3Z5S3"/>
<dbReference type="Proteomes" id="UP000678393">
    <property type="component" value="Unassembled WGS sequence"/>
</dbReference>